<evidence type="ECO:0000313" key="5">
    <source>
        <dbReference type="EMBL" id="CAL6095635.1"/>
    </source>
</evidence>
<evidence type="ECO:0000313" key="4">
    <source>
        <dbReference type="EMBL" id="CAI9913625.1"/>
    </source>
</evidence>
<organism evidence="4">
    <name type="scientific">Hexamita inflata</name>
    <dbReference type="NCBI Taxonomy" id="28002"/>
    <lineage>
        <taxon>Eukaryota</taxon>
        <taxon>Metamonada</taxon>
        <taxon>Diplomonadida</taxon>
        <taxon>Hexamitidae</taxon>
        <taxon>Hexamitinae</taxon>
        <taxon>Hexamita</taxon>
    </lineage>
</organism>
<dbReference type="AlphaFoldDB" id="A0AA86N6A1"/>
<evidence type="ECO:0000256" key="1">
    <source>
        <dbReference type="ARBA" id="ARBA00022614"/>
    </source>
</evidence>
<proteinExistence type="predicted"/>
<dbReference type="SUPFAM" id="SSF52058">
    <property type="entry name" value="L domain-like"/>
    <property type="match status" value="1"/>
</dbReference>
<name>A0AA86N6A1_9EUKA</name>
<dbReference type="InterPro" id="IPR032675">
    <property type="entry name" value="LRR_dom_sf"/>
</dbReference>
<keyword evidence="1" id="KW-0433">Leucine-rich repeat</keyword>
<dbReference type="EMBL" id="CATOUU010000027">
    <property type="protein sequence ID" value="CAI9913625.1"/>
    <property type="molecule type" value="Genomic_DNA"/>
</dbReference>
<sequence length="613" mass="70658">MHQQLLSPTKPRELSHTHSSVSNTDLASHGAQIPVTTGFPAPQQYSQFVGSEPAYPIELLHIHQSTQNVDPSQQDQQAPETIVQLFDQQSTQLVYTPANPKDSSHTHTLLSTVLCAKQAQQVPETIFLLQDQQSIHEAAFTPAKPDDSSQIHSFVEKIVPCWHDTHYSFNITCQLTQQLKHIAASPVQPFDQSHIHFPEEHIVPVLVQSALLEHIIAYLAINDTHYPDTQDSPISLHDYTHYCLSELSNNLQTQIFPSNQNPLWHYIFDKITNTVLFHEWSEFLNILIILIILIQCLTTSVMEEDYETIMIQQYQNDVQQQQLKIISNNQLLDLFFVDKLSVNSLTVFSCYNIQFKELPLKVTNLQLNKCKLESITGLEQMIWLKSLNLFENLLSSIDPIKFLVNVNELNLGNNFIADLSPLQPLKHLTILEAFSNNISSLAPLQKLNLLTNINMYSNSISDISPLRNLKNLKFLYLGFNQISDVHILQFLPLIELDLNENQIVNIEPLKFLKLHFLTVSRNYITDLSFLDVFAEQTLQTHQQQVPSKKQILIANRTETIYQNEDRKMKMKSFSWKNEFTKGIINTFIDKMKEKEIHIYKMFTNAIHEEIPWQ</sequence>
<keyword evidence="6" id="KW-1185">Reference proteome</keyword>
<feature type="region of interest" description="Disordered" evidence="3">
    <location>
        <begin position="1"/>
        <end position="26"/>
    </location>
</feature>
<dbReference type="PANTHER" id="PTHR46652:SF3">
    <property type="entry name" value="LEUCINE-RICH REPEAT-CONTAINING PROTEIN 9"/>
    <property type="match status" value="1"/>
</dbReference>
<dbReference type="InterPro" id="IPR050836">
    <property type="entry name" value="SDS22/Internalin_LRR"/>
</dbReference>
<dbReference type="InterPro" id="IPR001611">
    <property type="entry name" value="Leu-rich_rpt"/>
</dbReference>
<comment type="caution">
    <text evidence="4">The sequence shown here is derived from an EMBL/GenBank/DDBJ whole genome shotgun (WGS) entry which is preliminary data.</text>
</comment>
<dbReference type="SMART" id="SM00365">
    <property type="entry name" value="LRR_SD22"/>
    <property type="match status" value="6"/>
</dbReference>
<evidence type="ECO:0000256" key="2">
    <source>
        <dbReference type="ARBA" id="ARBA00022737"/>
    </source>
</evidence>
<feature type="compositionally biased region" description="Polar residues" evidence="3">
    <location>
        <begin position="17"/>
        <end position="26"/>
    </location>
</feature>
<dbReference type="PROSITE" id="PS51450">
    <property type="entry name" value="LRR"/>
    <property type="match status" value="6"/>
</dbReference>
<dbReference type="Proteomes" id="UP001642409">
    <property type="component" value="Unassembled WGS sequence"/>
</dbReference>
<accession>A0AA86N6A1</accession>
<dbReference type="Pfam" id="PF12799">
    <property type="entry name" value="LRR_4"/>
    <property type="match status" value="2"/>
</dbReference>
<evidence type="ECO:0000313" key="6">
    <source>
        <dbReference type="Proteomes" id="UP001642409"/>
    </source>
</evidence>
<protein>
    <submittedName>
        <fullName evidence="4">Internalin</fullName>
    </submittedName>
</protein>
<dbReference type="EMBL" id="CAXDID020000477">
    <property type="protein sequence ID" value="CAL6095635.1"/>
    <property type="molecule type" value="Genomic_DNA"/>
</dbReference>
<dbReference type="InterPro" id="IPR025875">
    <property type="entry name" value="Leu-rich_rpt_4"/>
</dbReference>
<gene>
    <name evidence="4" type="ORF">HINF_LOCUS1270</name>
    <name evidence="5" type="ORF">HINF_LOCUS68044</name>
</gene>
<dbReference type="Gene3D" id="3.80.10.10">
    <property type="entry name" value="Ribonuclease Inhibitor"/>
    <property type="match status" value="1"/>
</dbReference>
<dbReference type="PANTHER" id="PTHR46652">
    <property type="entry name" value="LEUCINE-RICH REPEAT AND IQ DOMAIN-CONTAINING PROTEIN 1-RELATED"/>
    <property type="match status" value="1"/>
</dbReference>
<reference evidence="4" key="1">
    <citation type="submission" date="2023-06" db="EMBL/GenBank/DDBJ databases">
        <authorList>
            <person name="Kurt Z."/>
        </authorList>
    </citation>
    <scope>NUCLEOTIDE SEQUENCE</scope>
</reference>
<evidence type="ECO:0000256" key="3">
    <source>
        <dbReference type="SAM" id="MobiDB-lite"/>
    </source>
</evidence>
<reference evidence="5 6" key="2">
    <citation type="submission" date="2024-07" db="EMBL/GenBank/DDBJ databases">
        <authorList>
            <person name="Akdeniz Z."/>
        </authorList>
    </citation>
    <scope>NUCLEOTIDE SEQUENCE [LARGE SCALE GENOMIC DNA]</scope>
</reference>
<keyword evidence="2" id="KW-0677">Repeat</keyword>